<dbReference type="Gene3D" id="1.10.1740.10">
    <property type="match status" value="1"/>
</dbReference>
<keyword evidence="2" id="KW-0805">Transcription regulation</keyword>
<dbReference type="PANTHER" id="PTHR43133:SF25">
    <property type="entry name" value="RNA POLYMERASE SIGMA FACTOR RFAY-RELATED"/>
    <property type="match status" value="1"/>
</dbReference>
<evidence type="ECO:0000256" key="4">
    <source>
        <dbReference type="ARBA" id="ARBA00023163"/>
    </source>
</evidence>
<evidence type="ECO:0000313" key="9">
    <source>
        <dbReference type="Proteomes" id="UP001348641"/>
    </source>
</evidence>
<evidence type="ECO:0000259" key="6">
    <source>
        <dbReference type="Pfam" id="PF04542"/>
    </source>
</evidence>
<feature type="region of interest" description="Disordered" evidence="5">
    <location>
        <begin position="163"/>
        <end position="192"/>
    </location>
</feature>
<dbReference type="Gene3D" id="1.10.10.10">
    <property type="entry name" value="Winged helix-like DNA-binding domain superfamily/Winged helix DNA-binding domain"/>
    <property type="match status" value="1"/>
</dbReference>
<feature type="domain" description="RNA polymerase sigma factor 70 region 4 type 2" evidence="7">
    <location>
        <begin position="109"/>
        <end position="161"/>
    </location>
</feature>
<sequence>MVTNHDGDPSGHAEFNAVFERHYDAVYNYARRRVGPDLADDVASEAFVVAWRRRDRVPADRELPWLYSCARRITLATLREIRGRGEVPTPPEQLWRDSPDDTEQVIRRQSALTALAGLSDTDRELVMLVTWEGLSSREAARVVGCAPVTARGRLHRARRRLQALMDDPARPASDTPDREEASWTTSPRFARS</sequence>
<evidence type="ECO:0000256" key="1">
    <source>
        <dbReference type="ARBA" id="ARBA00010641"/>
    </source>
</evidence>
<gene>
    <name evidence="8" type="ORF">Q8A49_22820</name>
</gene>
<feature type="compositionally biased region" description="Polar residues" evidence="5">
    <location>
        <begin position="182"/>
        <end position="192"/>
    </location>
</feature>
<dbReference type="EMBL" id="JAUUCC010000068">
    <property type="protein sequence ID" value="MEE2053342.1"/>
    <property type="molecule type" value="Genomic_DNA"/>
</dbReference>
<evidence type="ECO:0000256" key="5">
    <source>
        <dbReference type="SAM" id="MobiDB-lite"/>
    </source>
</evidence>
<dbReference type="InterPro" id="IPR013324">
    <property type="entry name" value="RNA_pol_sigma_r3/r4-like"/>
</dbReference>
<dbReference type="InterPro" id="IPR039425">
    <property type="entry name" value="RNA_pol_sigma-70-like"/>
</dbReference>
<dbReference type="Pfam" id="PF08281">
    <property type="entry name" value="Sigma70_r4_2"/>
    <property type="match status" value="1"/>
</dbReference>
<comment type="caution">
    <text evidence="8">The sequence shown here is derived from an EMBL/GenBank/DDBJ whole genome shotgun (WGS) entry which is preliminary data.</text>
</comment>
<accession>A0ABU7KVM0</accession>
<dbReference type="InterPro" id="IPR013249">
    <property type="entry name" value="RNA_pol_sigma70_r4_t2"/>
</dbReference>
<dbReference type="InterPro" id="IPR014284">
    <property type="entry name" value="RNA_pol_sigma-70_dom"/>
</dbReference>
<keyword evidence="4" id="KW-0804">Transcription</keyword>
<evidence type="ECO:0000259" key="7">
    <source>
        <dbReference type="Pfam" id="PF08281"/>
    </source>
</evidence>
<dbReference type="Pfam" id="PF04542">
    <property type="entry name" value="Sigma70_r2"/>
    <property type="match status" value="1"/>
</dbReference>
<keyword evidence="3" id="KW-0731">Sigma factor</keyword>
<evidence type="ECO:0000313" key="8">
    <source>
        <dbReference type="EMBL" id="MEE2053342.1"/>
    </source>
</evidence>
<protein>
    <submittedName>
        <fullName evidence="8">RNA polymerase sigma factor</fullName>
    </submittedName>
</protein>
<dbReference type="SUPFAM" id="SSF88946">
    <property type="entry name" value="Sigma2 domain of RNA polymerase sigma factors"/>
    <property type="match status" value="1"/>
</dbReference>
<dbReference type="InterPro" id="IPR013325">
    <property type="entry name" value="RNA_pol_sigma_r2"/>
</dbReference>
<reference evidence="8 9" key="1">
    <citation type="submission" date="2023-07" db="EMBL/GenBank/DDBJ databases">
        <authorList>
            <person name="Girao M."/>
            <person name="Carvalho M.F."/>
        </authorList>
    </citation>
    <scope>NUCLEOTIDE SEQUENCE [LARGE SCALE GENOMIC DNA]</scope>
    <source>
        <strain evidence="8 9">66/93</strain>
    </source>
</reference>
<evidence type="ECO:0000256" key="2">
    <source>
        <dbReference type="ARBA" id="ARBA00023015"/>
    </source>
</evidence>
<proteinExistence type="inferred from homology"/>
<evidence type="ECO:0000256" key="3">
    <source>
        <dbReference type="ARBA" id="ARBA00023082"/>
    </source>
</evidence>
<dbReference type="NCBIfam" id="TIGR02937">
    <property type="entry name" value="sigma70-ECF"/>
    <property type="match status" value="1"/>
</dbReference>
<organism evidence="8 9">
    <name type="scientific">Nocardiopsis tropica</name>
    <dbReference type="NCBI Taxonomy" id="109330"/>
    <lineage>
        <taxon>Bacteria</taxon>
        <taxon>Bacillati</taxon>
        <taxon>Actinomycetota</taxon>
        <taxon>Actinomycetes</taxon>
        <taxon>Streptosporangiales</taxon>
        <taxon>Nocardiopsidaceae</taxon>
        <taxon>Nocardiopsis</taxon>
    </lineage>
</organism>
<feature type="domain" description="RNA polymerase sigma-70 region 2" evidence="6">
    <location>
        <begin position="19"/>
        <end position="79"/>
    </location>
</feature>
<dbReference type="InterPro" id="IPR036388">
    <property type="entry name" value="WH-like_DNA-bd_sf"/>
</dbReference>
<dbReference type="SUPFAM" id="SSF88659">
    <property type="entry name" value="Sigma3 and sigma4 domains of RNA polymerase sigma factors"/>
    <property type="match status" value="1"/>
</dbReference>
<dbReference type="PANTHER" id="PTHR43133">
    <property type="entry name" value="RNA POLYMERASE ECF-TYPE SIGMA FACTO"/>
    <property type="match status" value="1"/>
</dbReference>
<name>A0ABU7KVM0_9ACTN</name>
<dbReference type="RefSeq" id="WP_330160297.1">
    <property type="nucleotide sequence ID" value="NZ_BAAAJA010000009.1"/>
</dbReference>
<dbReference type="InterPro" id="IPR007627">
    <property type="entry name" value="RNA_pol_sigma70_r2"/>
</dbReference>
<dbReference type="Proteomes" id="UP001348641">
    <property type="component" value="Unassembled WGS sequence"/>
</dbReference>
<comment type="similarity">
    <text evidence="1">Belongs to the sigma-70 factor family. ECF subfamily.</text>
</comment>